<dbReference type="EMBL" id="GL433859">
    <property type="protein sequence ID" value="EFN52020.1"/>
    <property type="molecule type" value="Genomic_DNA"/>
</dbReference>
<feature type="domain" description="Sof1-like protein" evidence="11">
    <location>
        <begin position="308"/>
        <end position="394"/>
    </location>
</feature>
<feature type="region of interest" description="Disordered" evidence="10">
    <location>
        <begin position="362"/>
        <end position="399"/>
    </location>
</feature>
<dbReference type="OMA" id="EDHNAYI"/>
<dbReference type="GO" id="GO:0032040">
    <property type="term" value="C:small-subunit processome"/>
    <property type="evidence" value="ECO:0007669"/>
    <property type="project" value="TreeGrafter"/>
</dbReference>
<dbReference type="InterPro" id="IPR020472">
    <property type="entry name" value="WD40_PAC1"/>
</dbReference>
<evidence type="ECO:0000313" key="13">
    <source>
        <dbReference type="Proteomes" id="UP000008141"/>
    </source>
</evidence>
<proteinExistence type="inferred from homology"/>
<dbReference type="PROSITE" id="PS50082">
    <property type="entry name" value="WD_REPEATS_2"/>
    <property type="match status" value="3"/>
</dbReference>
<keyword evidence="13" id="KW-1185">Reference proteome</keyword>
<protein>
    <recommendedName>
        <fullName evidence="3">DDB1- and CUL4-associated factor 13</fullName>
    </recommendedName>
    <alternativeName>
        <fullName evidence="8">WD repeat and SOF domain-containing protein 1</fullName>
    </alternativeName>
</protein>
<dbReference type="GO" id="GO:0016567">
    <property type="term" value="P:protein ubiquitination"/>
    <property type="evidence" value="ECO:0007669"/>
    <property type="project" value="UniProtKB-UniPathway"/>
</dbReference>
<evidence type="ECO:0000256" key="3">
    <source>
        <dbReference type="ARBA" id="ARBA00021762"/>
    </source>
</evidence>
<dbReference type="OrthoDB" id="10249065at2759"/>
<dbReference type="InParanoid" id="E1ZQG8"/>
<dbReference type="PANTHER" id="PTHR22851">
    <property type="entry name" value="U3 SMALL NUCLEOLAR RNA U3 SNORNA ASSOCIATED PROTEIN"/>
    <property type="match status" value="1"/>
</dbReference>
<comment type="similarity">
    <text evidence="2">Belongs to the WD repeat DCAF13/WDSOF1 family.</text>
</comment>
<reference evidence="12 13" key="1">
    <citation type="journal article" date="2010" name="Plant Cell">
        <title>The Chlorella variabilis NC64A genome reveals adaptation to photosymbiosis, coevolution with viruses, and cryptic sex.</title>
        <authorList>
            <person name="Blanc G."/>
            <person name="Duncan G."/>
            <person name="Agarkova I."/>
            <person name="Borodovsky M."/>
            <person name="Gurnon J."/>
            <person name="Kuo A."/>
            <person name="Lindquist E."/>
            <person name="Lucas S."/>
            <person name="Pangilinan J."/>
            <person name="Polle J."/>
            <person name="Salamov A."/>
            <person name="Terry A."/>
            <person name="Yamada T."/>
            <person name="Dunigan D.D."/>
            <person name="Grigoriev I.V."/>
            <person name="Claverie J.M."/>
            <person name="Van Etten J.L."/>
        </authorList>
    </citation>
    <scope>NUCLEOTIDE SEQUENCE [LARGE SCALE GENOMIC DNA]</scope>
    <source>
        <strain evidence="12 13">NC64A</strain>
    </source>
</reference>
<evidence type="ECO:0000256" key="2">
    <source>
        <dbReference type="ARBA" id="ARBA00005649"/>
    </source>
</evidence>
<sequence length="399" mass="44924">MKVKAINRSEEGCTRERAQDVQKVHRNLDPALHPFEKAKEYTRALNAAKLDRVFAKPFLAALPHDDGITCLARNPRRLNSLLSGAADGDVRLWDIPARRCLRRMVGHTAAIKGISVTPDGEAAVSCSTDCTVKLWKVPFAPFDGGPLQEDSQPVLEFSGRHAFRSVDHHWGRAQFATAGAAVEVWDHERSEPVQTFSWGADTLTSVRFNPAEPDVFATAGSDRGVALYDLRSSTPIRKLVMQTRTNALAWNPMEAFNFTVRIFTFNGGHSRDVYHTKRMQRVFAVRFSGDGTYVFSGSDDMNVRVWKANASEQLGTLLPRERKQLQYNKALVERHKHLPEVARVVRNRHLPAPIYKAAKLRRVQQDSERRKTQHRIAHSAPGSVKVKPARRKKVVAELE</sequence>
<dbReference type="GO" id="GO:0000462">
    <property type="term" value="P:maturation of SSU-rRNA from tricistronic rRNA transcript (SSU-rRNA, 5.8S rRNA, LSU-rRNA)"/>
    <property type="evidence" value="ECO:0007669"/>
    <property type="project" value="TreeGrafter"/>
</dbReference>
<name>E1ZQG8_CHLVA</name>
<dbReference type="KEGG" id="cvr:CHLNCDRAFT_139585"/>
<evidence type="ECO:0000256" key="7">
    <source>
        <dbReference type="ARBA" id="ARBA00023274"/>
    </source>
</evidence>
<dbReference type="UniPathway" id="UPA00143"/>
<dbReference type="STRING" id="554065.E1ZQG8"/>
<evidence type="ECO:0000256" key="4">
    <source>
        <dbReference type="ARBA" id="ARBA00022574"/>
    </source>
</evidence>
<gene>
    <name evidence="12" type="ORF">CHLNCDRAFT_139585</name>
</gene>
<dbReference type="PROSITE" id="PS00678">
    <property type="entry name" value="WD_REPEATS_1"/>
    <property type="match status" value="1"/>
</dbReference>
<organism evidence="13">
    <name type="scientific">Chlorella variabilis</name>
    <name type="common">Green alga</name>
    <dbReference type="NCBI Taxonomy" id="554065"/>
    <lineage>
        <taxon>Eukaryota</taxon>
        <taxon>Viridiplantae</taxon>
        <taxon>Chlorophyta</taxon>
        <taxon>core chlorophytes</taxon>
        <taxon>Trebouxiophyceae</taxon>
        <taxon>Chlorellales</taxon>
        <taxon>Chlorellaceae</taxon>
        <taxon>Chlorella clade</taxon>
        <taxon>Chlorella</taxon>
    </lineage>
</organism>
<evidence type="ECO:0000313" key="12">
    <source>
        <dbReference type="EMBL" id="EFN52020.1"/>
    </source>
</evidence>
<feature type="repeat" description="WD" evidence="9">
    <location>
        <begin position="104"/>
        <end position="137"/>
    </location>
</feature>
<dbReference type="SMART" id="SM00320">
    <property type="entry name" value="WD40"/>
    <property type="match status" value="4"/>
</dbReference>
<keyword evidence="7" id="KW-0687">Ribonucleoprotein</keyword>
<evidence type="ECO:0000259" key="11">
    <source>
        <dbReference type="Pfam" id="PF04158"/>
    </source>
</evidence>
<accession>E1ZQG8</accession>
<evidence type="ECO:0000256" key="5">
    <source>
        <dbReference type="ARBA" id="ARBA00022737"/>
    </source>
</evidence>
<dbReference type="eggNOG" id="KOG0268">
    <property type="taxonomic scope" value="Eukaryota"/>
</dbReference>
<dbReference type="InterPro" id="IPR051733">
    <property type="entry name" value="WD_repeat_DCAF13/WDSOF1"/>
</dbReference>
<dbReference type="PANTHER" id="PTHR22851:SF0">
    <property type="entry name" value="DDB1- AND CUL4-ASSOCIATED FACTOR 13"/>
    <property type="match status" value="1"/>
</dbReference>
<dbReference type="InterPro" id="IPR019775">
    <property type="entry name" value="WD40_repeat_CS"/>
</dbReference>
<keyword evidence="4 9" id="KW-0853">WD repeat</keyword>
<evidence type="ECO:0000256" key="9">
    <source>
        <dbReference type="PROSITE-ProRule" id="PRU00221"/>
    </source>
</evidence>
<dbReference type="PRINTS" id="PR00320">
    <property type="entry name" value="GPROTEINBRPT"/>
</dbReference>
<dbReference type="RefSeq" id="XP_005844122.1">
    <property type="nucleotide sequence ID" value="XM_005844060.1"/>
</dbReference>
<feature type="repeat" description="WD" evidence="9">
    <location>
        <begin position="61"/>
        <end position="103"/>
    </location>
</feature>
<dbReference type="Gene3D" id="2.130.10.10">
    <property type="entry name" value="YVTN repeat-like/Quinoprotein amine dehydrogenase"/>
    <property type="match status" value="2"/>
</dbReference>
<evidence type="ECO:0000256" key="6">
    <source>
        <dbReference type="ARBA" id="ARBA00023242"/>
    </source>
</evidence>
<dbReference type="AlphaFoldDB" id="E1ZQG8"/>
<dbReference type="Pfam" id="PF00400">
    <property type="entry name" value="WD40"/>
    <property type="match status" value="3"/>
</dbReference>
<dbReference type="Pfam" id="PF04158">
    <property type="entry name" value="Sof1"/>
    <property type="match status" value="1"/>
</dbReference>
<dbReference type="FunCoup" id="E1ZQG8">
    <property type="interactions" value="1829"/>
</dbReference>
<evidence type="ECO:0000256" key="8">
    <source>
        <dbReference type="ARBA" id="ARBA00032239"/>
    </source>
</evidence>
<dbReference type="Proteomes" id="UP000008141">
    <property type="component" value="Unassembled WGS sequence"/>
</dbReference>
<feature type="repeat" description="WD" evidence="9">
    <location>
        <begin position="275"/>
        <end position="316"/>
    </location>
</feature>
<keyword evidence="6" id="KW-0539">Nucleus</keyword>
<comment type="subcellular location">
    <subcellularLocation>
        <location evidence="1">Nucleus</location>
        <location evidence="1">Nucleolus</location>
    </subcellularLocation>
</comment>
<dbReference type="GeneID" id="17351461"/>
<dbReference type="InterPro" id="IPR007287">
    <property type="entry name" value="Sof1"/>
</dbReference>
<dbReference type="PROSITE" id="PS50294">
    <property type="entry name" value="WD_REPEATS_REGION"/>
    <property type="match status" value="3"/>
</dbReference>
<dbReference type="SUPFAM" id="SSF50978">
    <property type="entry name" value="WD40 repeat-like"/>
    <property type="match status" value="1"/>
</dbReference>
<evidence type="ECO:0000256" key="1">
    <source>
        <dbReference type="ARBA" id="ARBA00004604"/>
    </source>
</evidence>
<keyword evidence="5" id="KW-0677">Repeat</keyword>
<evidence type="ECO:0000256" key="10">
    <source>
        <dbReference type="SAM" id="MobiDB-lite"/>
    </source>
</evidence>
<dbReference type="InterPro" id="IPR001680">
    <property type="entry name" value="WD40_rpt"/>
</dbReference>
<dbReference type="InterPro" id="IPR036322">
    <property type="entry name" value="WD40_repeat_dom_sf"/>
</dbReference>
<dbReference type="InterPro" id="IPR015943">
    <property type="entry name" value="WD40/YVTN_repeat-like_dom_sf"/>
</dbReference>